<dbReference type="PANTHER" id="PTHR13003">
    <property type="entry name" value="NUP107-RELATED"/>
    <property type="match status" value="1"/>
</dbReference>
<evidence type="ECO:0000256" key="1">
    <source>
        <dbReference type="ARBA" id="ARBA00004629"/>
    </source>
</evidence>
<comment type="caution">
    <text evidence="19">The sequence shown here is derived from an EMBL/GenBank/DDBJ whole genome shotgun (WGS) entry which is preliminary data.</text>
</comment>
<dbReference type="GO" id="GO:0031080">
    <property type="term" value="C:nuclear pore outer ring"/>
    <property type="evidence" value="ECO:0007669"/>
    <property type="project" value="TreeGrafter"/>
</dbReference>
<dbReference type="FunFam" id="1.10.3450.20:FF:000001">
    <property type="entry name" value="Nuclear pore complex protein"/>
    <property type="match status" value="1"/>
</dbReference>
<comment type="function">
    <text evidence="16">Plays a role in the nuclear pore complex (NPC) assembly and/or maintenance. Required for the assembly of peripheral proteins into the NPC. May anchor NUP62 to the NPC. Involved in nephrogenesis.</text>
</comment>
<evidence type="ECO:0000256" key="14">
    <source>
        <dbReference type="ARBA" id="ARBA00023242"/>
    </source>
</evidence>
<evidence type="ECO:0000256" key="2">
    <source>
        <dbReference type="ARBA" id="ARBA00009510"/>
    </source>
</evidence>
<evidence type="ECO:0000256" key="12">
    <source>
        <dbReference type="ARBA" id="ARBA00023132"/>
    </source>
</evidence>
<evidence type="ECO:0000256" key="4">
    <source>
        <dbReference type="ARBA" id="ARBA00022454"/>
    </source>
</evidence>
<dbReference type="GO" id="GO:0017056">
    <property type="term" value="F:structural constituent of nuclear pore"/>
    <property type="evidence" value="ECO:0007669"/>
    <property type="project" value="UniProtKB-UniRule"/>
</dbReference>
<dbReference type="GO" id="GO:0031965">
    <property type="term" value="C:nuclear membrane"/>
    <property type="evidence" value="ECO:0007669"/>
    <property type="project" value="UniProtKB-SubCell"/>
</dbReference>
<keyword evidence="3 18" id="KW-0813">Transport</keyword>
<dbReference type="EMBL" id="BMAT01012275">
    <property type="protein sequence ID" value="GFR89080.1"/>
    <property type="molecule type" value="Genomic_DNA"/>
</dbReference>
<evidence type="ECO:0000256" key="16">
    <source>
        <dbReference type="ARBA" id="ARBA00056880"/>
    </source>
</evidence>
<keyword evidence="11 18" id="KW-0811">Translocation</keyword>
<name>A0AAV4GV96_9GAST</name>
<dbReference type="FunFam" id="1.20.190.50:FF:000001">
    <property type="entry name" value="Nuclear pore complex protein"/>
    <property type="match status" value="1"/>
</dbReference>
<keyword evidence="14 18" id="KW-0539">Nucleus</keyword>
<proteinExistence type="inferred from homology"/>
<evidence type="ECO:0000256" key="5">
    <source>
        <dbReference type="ARBA" id="ARBA00022481"/>
    </source>
</evidence>
<dbReference type="AlphaFoldDB" id="A0AAV4GV96"/>
<organism evidence="19 20">
    <name type="scientific">Elysia marginata</name>
    <dbReference type="NCBI Taxonomy" id="1093978"/>
    <lineage>
        <taxon>Eukaryota</taxon>
        <taxon>Metazoa</taxon>
        <taxon>Spiralia</taxon>
        <taxon>Lophotrochozoa</taxon>
        <taxon>Mollusca</taxon>
        <taxon>Gastropoda</taxon>
        <taxon>Heterobranchia</taxon>
        <taxon>Euthyneura</taxon>
        <taxon>Panpulmonata</taxon>
        <taxon>Sacoglossa</taxon>
        <taxon>Placobranchoidea</taxon>
        <taxon>Plakobranchidae</taxon>
        <taxon>Elysia</taxon>
    </lineage>
</organism>
<keyword evidence="20" id="KW-1185">Reference proteome</keyword>
<comment type="subcellular location">
    <subcellularLocation>
        <location evidence="1">Chromosome</location>
        <location evidence="1">Centromere</location>
        <location evidence="1">Kinetochore</location>
    </subcellularLocation>
    <subcellularLocation>
        <location evidence="18">Nucleus</location>
        <location evidence="18">Nuclear pore complex</location>
    </subcellularLocation>
    <subcellularLocation>
        <location evidence="18">Nucleus membrane</location>
    </subcellularLocation>
</comment>
<sequence>MTLGEVELTQDLRNITYINDDDPGKKVSSWLFEAFSEALKQSSAPHQAMALLQNYESACEEQFEMLQTLCHGLVRNESKFNKTLSTYKALKFEKETWTLFHCLYKDRLEMEERENEMMEDDVNKENNKTAVWALSEQNIVNRLFERDSLVRQSQLVVDWLETCSDVSSYGEKAKFFIEQPVAWENTLHNLQKQKQGVKSSMSRCITEMDPDAPCRQKLSPDDLDQEDEKYFLRNLFMLVRAGKLEKAQNLCQACGQPWRAASLEGWRLFHDPNYYSSTNIGDVRAIEGNPQRDIWKSVCWGLANEPSLDQYERAVYAALSGNLQAVLPVCNSWMDYLWAYFKVMVDTKVEQEVRLLRTVDRKLDSLPSDFEEIELDPHRIFKDIAASIDENVRLQSENSYHVIQKYVILGDIPALVEVMYNWVQSSKNNLPDHMVRLMAHIVLFLRSIGHACKEELCEAILEAFVENLIKNKHKDIVAHYVSSLSPSAQVQWYATFLEDIEGQEERQKHLQKAEEEGLNVALITKTVVERIRARDSDSFFPETSLASDLVITEEDTAKINAIDWLVFDEAHRPEALKQANAIMRSFIVVKKHAAARQVFEKLPSDTVDVIYRTWYHKTGSGELLPCDHNAIREYLCMKSYLDAVESFNDWFNLFHKDQPTKPGGVEAGASFTDRVAFEHKLKQYNLERERWMHNLLVQTRTTRDRIYNVLLFADGGWLIDAVEDPDSDESRQLQMSQLRKLHLPNLCLNLHTVLHSSRLYPEAVQIADVVASESHQLYKDFDKEAMQHLLAQISRSSACLLDENKDPLGYDMV</sequence>
<evidence type="ECO:0000256" key="18">
    <source>
        <dbReference type="RuleBase" id="RU365072"/>
    </source>
</evidence>
<gene>
    <name evidence="19" type="ORF">ElyMa_006115900</name>
</gene>
<keyword evidence="15" id="KW-0137">Centromere</keyword>
<evidence type="ECO:0000256" key="15">
    <source>
        <dbReference type="ARBA" id="ARBA00023328"/>
    </source>
</evidence>
<evidence type="ECO:0000313" key="20">
    <source>
        <dbReference type="Proteomes" id="UP000762676"/>
    </source>
</evidence>
<keyword evidence="7" id="KW-0509">mRNA transport</keyword>
<keyword evidence="4" id="KW-0158">Chromosome</keyword>
<keyword evidence="9" id="KW-0653">Protein transport</keyword>
<evidence type="ECO:0000256" key="6">
    <source>
        <dbReference type="ARBA" id="ARBA00022553"/>
    </source>
</evidence>
<keyword evidence="8" id="KW-0995">Kinetochore</keyword>
<dbReference type="InterPro" id="IPR007252">
    <property type="entry name" value="Nup84/Nup107"/>
</dbReference>
<evidence type="ECO:0000256" key="8">
    <source>
        <dbReference type="ARBA" id="ARBA00022838"/>
    </source>
</evidence>
<comment type="similarity">
    <text evidence="2 18">Belongs to the nucleoporin Nup84/Nup107 family.</text>
</comment>
<dbReference type="Gene3D" id="1.10.3450.20">
    <property type="match status" value="1"/>
</dbReference>
<evidence type="ECO:0000313" key="19">
    <source>
        <dbReference type="EMBL" id="GFR89080.1"/>
    </source>
</evidence>
<evidence type="ECO:0000256" key="3">
    <source>
        <dbReference type="ARBA" id="ARBA00022448"/>
    </source>
</evidence>
<dbReference type="Pfam" id="PF04121">
    <property type="entry name" value="Nup84_Nup100"/>
    <property type="match status" value="1"/>
</dbReference>
<evidence type="ECO:0000256" key="13">
    <source>
        <dbReference type="ARBA" id="ARBA00023136"/>
    </source>
</evidence>
<keyword evidence="6" id="KW-0597">Phosphoprotein</keyword>
<dbReference type="GO" id="GO:0006606">
    <property type="term" value="P:protein import into nucleus"/>
    <property type="evidence" value="ECO:0007669"/>
    <property type="project" value="TreeGrafter"/>
</dbReference>
<dbReference type="GO" id="GO:0006406">
    <property type="term" value="P:mRNA export from nucleus"/>
    <property type="evidence" value="ECO:0007669"/>
    <property type="project" value="TreeGrafter"/>
</dbReference>
<comment type="subunit">
    <text evidence="17">Part of the nuclear pore complex (NPC). Forms part of the Nup160 subcomplex in the nuclear pore which is composed of NUP160, NUP133, NUP107 and Nup96; this complex plays a role in RNA export and in tethering Nup98 and NUP153 to the nucleus. Does not interact with TPR. Interacts with ZNF106.</text>
</comment>
<dbReference type="PANTHER" id="PTHR13003:SF2">
    <property type="entry name" value="NUCLEAR PORE COMPLEX PROTEIN NUP107"/>
    <property type="match status" value="1"/>
</dbReference>
<keyword evidence="13 18" id="KW-0472">Membrane</keyword>
<evidence type="ECO:0000256" key="10">
    <source>
        <dbReference type="ARBA" id="ARBA00022990"/>
    </source>
</evidence>
<evidence type="ECO:0000256" key="17">
    <source>
        <dbReference type="ARBA" id="ARBA00063956"/>
    </source>
</evidence>
<evidence type="ECO:0000256" key="11">
    <source>
        <dbReference type="ARBA" id="ARBA00023010"/>
    </source>
</evidence>
<accession>A0AAV4GV96</accession>
<dbReference type="GO" id="GO:0000973">
    <property type="term" value="P:post-transcriptional tethering of RNA polymerase II gene DNA at nuclear periphery"/>
    <property type="evidence" value="ECO:0007669"/>
    <property type="project" value="TreeGrafter"/>
</dbReference>
<comment type="function">
    <text evidence="18">Functions as a component of the nuclear pore complex (NPC).</text>
</comment>
<evidence type="ECO:0000256" key="9">
    <source>
        <dbReference type="ARBA" id="ARBA00022927"/>
    </source>
</evidence>
<reference evidence="19 20" key="1">
    <citation type="journal article" date="2021" name="Elife">
        <title>Chloroplast acquisition without the gene transfer in kleptoplastic sea slugs, Plakobranchus ocellatus.</title>
        <authorList>
            <person name="Maeda T."/>
            <person name="Takahashi S."/>
            <person name="Yoshida T."/>
            <person name="Shimamura S."/>
            <person name="Takaki Y."/>
            <person name="Nagai Y."/>
            <person name="Toyoda A."/>
            <person name="Suzuki Y."/>
            <person name="Arimoto A."/>
            <person name="Ishii H."/>
            <person name="Satoh N."/>
            <person name="Nishiyama T."/>
            <person name="Hasebe M."/>
            <person name="Maruyama T."/>
            <person name="Minagawa J."/>
            <person name="Obokata J."/>
            <person name="Shigenobu S."/>
        </authorList>
    </citation>
    <scope>NUCLEOTIDE SEQUENCE [LARGE SCALE GENOMIC DNA]</scope>
</reference>
<keyword evidence="5" id="KW-0488">Methylation</keyword>
<dbReference type="GO" id="GO:0000776">
    <property type="term" value="C:kinetochore"/>
    <property type="evidence" value="ECO:0007669"/>
    <property type="project" value="UniProtKB-KW"/>
</dbReference>
<dbReference type="Gene3D" id="1.20.190.50">
    <property type="match status" value="1"/>
</dbReference>
<keyword evidence="10" id="KW-0007">Acetylation</keyword>
<evidence type="ECO:0000256" key="7">
    <source>
        <dbReference type="ARBA" id="ARBA00022816"/>
    </source>
</evidence>
<keyword evidence="12 18" id="KW-0906">Nuclear pore complex</keyword>
<dbReference type="Proteomes" id="UP000762676">
    <property type="component" value="Unassembled WGS sequence"/>
</dbReference>
<protein>
    <recommendedName>
        <fullName evidence="18">Nuclear pore complex protein</fullName>
    </recommendedName>
</protein>